<dbReference type="InterPro" id="IPR003653">
    <property type="entry name" value="Peptidase_C48_C"/>
</dbReference>
<evidence type="ECO:0000256" key="1">
    <source>
        <dbReference type="ARBA" id="ARBA00005234"/>
    </source>
</evidence>
<dbReference type="EMBL" id="JAANHZ010000552">
    <property type="protein sequence ID" value="KAG5309849.1"/>
    <property type="molecule type" value="Genomic_DNA"/>
</dbReference>
<dbReference type="Proteomes" id="UP000667349">
    <property type="component" value="Unassembled WGS sequence"/>
</dbReference>
<keyword evidence="8" id="KW-1185">Reference proteome</keyword>
<dbReference type="GO" id="GO:0006508">
    <property type="term" value="P:proteolysis"/>
    <property type="evidence" value="ECO:0007669"/>
    <property type="project" value="UniProtKB-KW"/>
</dbReference>
<feature type="domain" description="Ubiquitin-like protease family profile" evidence="6">
    <location>
        <begin position="214"/>
        <end position="451"/>
    </location>
</feature>
<keyword evidence="2" id="KW-0597">Phosphoprotein</keyword>
<evidence type="ECO:0000256" key="3">
    <source>
        <dbReference type="ARBA" id="ARBA00022670"/>
    </source>
</evidence>
<proteinExistence type="inferred from homology"/>
<name>A0A836E3T9_9HYME</name>
<dbReference type="PROSITE" id="PS50600">
    <property type="entry name" value="ULP_PROTEASE"/>
    <property type="match status" value="1"/>
</dbReference>
<evidence type="ECO:0000256" key="4">
    <source>
        <dbReference type="ARBA" id="ARBA00022786"/>
    </source>
</evidence>
<dbReference type="PANTHER" id="PTHR46896">
    <property type="entry name" value="SENTRIN-SPECIFIC PROTEASE"/>
    <property type="match status" value="1"/>
</dbReference>
<evidence type="ECO:0000313" key="8">
    <source>
        <dbReference type="Proteomes" id="UP000667349"/>
    </source>
</evidence>
<gene>
    <name evidence="7" type="primary">Senp7_1</name>
    <name evidence="7" type="ORF">G6Z75_0013488</name>
</gene>
<accession>A0A836E3T9</accession>
<dbReference type="InterPro" id="IPR038765">
    <property type="entry name" value="Papain-like_cys_pep_sf"/>
</dbReference>
<dbReference type="AlphaFoldDB" id="A0A836E3T9"/>
<dbReference type="GO" id="GO:0016926">
    <property type="term" value="P:protein desumoylation"/>
    <property type="evidence" value="ECO:0007669"/>
    <property type="project" value="TreeGrafter"/>
</dbReference>
<dbReference type="SUPFAM" id="SSF54001">
    <property type="entry name" value="Cysteine proteinases"/>
    <property type="match status" value="1"/>
</dbReference>
<dbReference type="GO" id="GO:0005634">
    <property type="term" value="C:nucleus"/>
    <property type="evidence" value="ECO:0007669"/>
    <property type="project" value="TreeGrafter"/>
</dbReference>
<protein>
    <submittedName>
        <fullName evidence="7">SENP7 protease</fullName>
    </submittedName>
</protein>
<dbReference type="Pfam" id="PF02902">
    <property type="entry name" value="Peptidase_C48"/>
    <property type="match status" value="1"/>
</dbReference>
<keyword evidence="5" id="KW-0378">Hydrolase</keyword>
<dbReference type="GO" id="GO:0005737">
    <property type="term" value="C:cytoplasm"/>
    <property type="evidence" value="ECO:0007669"/>
    <property type="project" value="TreeGrafter"/>
</dbReference>
<reference evidence="7" key="1">
    <citation type="submission" date="2020-02" db="EMBL/GenBank/DDBJ databases">
        <title>Relaxed selection underlies rapid genomic changes in the transitions from sociality to social parasitism in ants.</title>
        <authorList>
            <person name="Bi X."/>
        </authorList>
    </citation>
    <scope>NUCLEOTIDE SEQUENCE</scope>
    <source>
        <strain evidence="7">BGI-DK2013a</strain>
        <tissue evidence="7">Whole body</tissue>
    </source>
</reference>
<evidence type="ECO:0000256" key="2">
    <source>
        <dbReference type="ARBA" id="ARBA00022553"/>
    </source>
</evidence>
<keyword evidence="4" id="KW-0833">Ubl conjugation pathway</keyword>
<feature type="non-terminal residue" evidence="7">
    <location>
        <position position="1"/>
    </location>
</feature>
<evidence type="ECO:0000256" key="5">
    <source>
        <dbReference type="ARBA" id="ARBA00022801"/>
    </source>
</evidence>
<dbReference type="InterPro" id="IPR051947">
    <property type="entry name" value="Sentrin-specific_protease"/>
</dbReference>
<sequence length="518" mass="59807">MFEDQNSSDIAEQYLNLPRTALTLECRMIVIGSYKCIPREKVMISYSGVKFDVPLVEDDISFVTLDVKYRHVIKLLINFEQTMPVLFLYTSPSTGTKLRELLGMQDPKGPYYDPIGKVEMHRHITLLLDKLPKDSKMILTSLFSQEGKIDELTSQEANNIFTRATRMLWDHSFITTRKLNQNLTSTISATDTTGVNDDVQTIITYPSFPVERGITINTAHYLCLAEDQYLNDTVIEFYLKYLTLEVLSEFDQRRTHMFSSFFYQRLITPHFGEIQNTVPMTLAAERHARVQRWTRDVNIFEKDFVIIPINKDEHWFLAIICFPGLVGKVSKRITETSKNDSLVSFSNTDGDSSRSVQKNKKIKTLKRKAVELEEQKEVKIPCILIFDSLGGTNYSSVIATLRDYLSCEYVVKFDVEETFSKDTIKGAYPKVPKQSNCTDCGLYLLQYVESFFKANYTFPIKTLETWFEEIIIMRKREELSNLIIKLMNNTKGNKPINLPTITLPTQNGKLKRDVKNQM</sequence>
<keyword evidence="3 7" id="KW-0645">Protease</keyword>
<dbReference type="PANTHER" id="PTHR46896:SF3">
    <property type="entry name" value="FI06413P-RELATED"/>
    <property type="match status" value="1"/>
</dbReference>
<organism evidence="7 8">
    <name type="scientific">Acromyrmex insinuator</name>
    <dbReference type="NCBI Taxonomy" id="230686"/>
    <lineage>
        <taxon>Eukaryota</taxon>
        <taxon>Metazoa</taxon>
        <taxon>Ecdysozoa</taxon>
        <taxon>Arthropoda</taxon>
        <taxon>Hexapoda</taxon>
        <taxon>Insecta</taxon>
        <taxon>Pterygota</taxon>
        <taxon>Neoptera</taxon>
        <taxon>Endopterygota</taxon>
        <taxon>Hymenoptera</taxon>
        <taxon>Apocrita</taxon>
        <taxon>Aculeata</taxon>
        <taxon>Formicoidea</taxon>
        <taxon>Formicidae</taxon>
        <taxon>Myrmicinae</taxon>
        <taxon>Acromyrmex</taxon>
    </lineage>
</organism>
<evidence type="ECO:0000313" key="7">
    <source>
        <dbReference type="EMBL" id="KAG5309849.1"/>
    </source>
</evidence>
<dbReference type="Gene3D" id="3.40.395.10">
    <property type="entry name" value="Adenoviral Proteinase, Chain A"/>
    <property type="match status" value="1"/>
</dbReference>
<dbReference type="GO" id="GO:0070139">
    <property type="term" value="F:SUMO-specific endopeptidase activity"/>
    <property type="evidence" value="ECO:0007669"/>
    <property type="project" value="TreeGrafter"/>
</dbReference>
<feature type="non-terminal residue" evidence="7">
    <location>
        <position position="518"/>
    </location>
</feature>
<comment type="similarity">
    <text evidence="1">Belongs to the peptidase C48 family.</text>
</comment>
<comment type="caution">
    <text evidence="7">The sequence shown here is derived from an EMBL/GenBank/DDBJ whole genome shotgun (WGS) entry which is preliminary data.</text>
</comment>
<evidence type="ECO:0000259" key="6">
    <source>
        <dbReference type="PROSITE" id="PS50600"/>
    </source>
</evidence>